<evidence type="ECO:0000313" key="2">
    <source>
        <dbReference type="EMBL" id="KAJ6643897.1"/>
    </source>
</evidence>
<evidence type="ECO:0000256" key="1">
    <source>
        <dbReference type="SAM" id="SignalP"/>
    </source>
</evidence>
<comment type="caution">
    <text evidence="2">The sequence shown here is derived from an EMBL/GenBank/DDBJ whole genome shotgun (WGS) entry which is preliminary data.</text>
</comment>
<organism evidence="2 3">
    <name type="scientific">Pseudolycoriella hygida</name>
    <dbReference type="NCBI Taxonomy" id="35572"/>
    <lineage>
        <taxon>Eukaryota</taxon>
        <taxon>Metazoa</taxon>
        <taxon>Ecdysozoa</taxon>
        <taxon>Arthropoda</taxon>
        <taxon>Hexapoda</taxon>
        <taxon>Insecta</taxon>
        <taxon>Pterygota</taxon>
        <taxon>Neoptera</taxon>
        <taxon>Endopterygota</taxon>
        <taxon>Diptera</taxon>
        <taxon>Nematocera</taxon>
        <taxon>Sciaroidea</taxon>
        <taxon>Sciaridae</taxon>
        <taxon>Pseudolycoriella</taxon>
    </lineage>
</organism>
<protein>
    <submittedName>
        <fullName evidence="2">Uncharacterized protein</fullName>
    </submittedName>
</protein>
<keyword evidence="1" id="KW-0732">Signal</keyword>
<feature type="signal peptide" evidence="1">
    <location>
        <begin position="1"/>
        <end position="17"/>
    </location>
</feature>
<evidence type="ECO:0000313" key="3">
    <source>
        <dbReference type="Proteomes" id="UP001151699"/>
    </source>
</evidence>
<sequence length="55" mass="6006">MSLKVFIVLIFIVSATALVTRCEVGADMVEDYDVDSSLSLQVRAKSEKVGLSSRQ</sequence>
<proteinExistence type="predicted"/>
<accession>A0A9Q0N5E9</accession>
<dbReference type="EMBL" id="WJQU01000002">
    <property type="protein sequence ID" value="KAJ6643897.1"/>
    <property type="molecule type" value="Genomic_DNA"/>
</dbReference>
<feature type="chain" id="PRO_5040136050" evidence="1">
    <location>
        <begin position="18"/>
        <end position="55"/>
    </location>
</feature>
<dbReference type="Proteomes" id="UP001151699">
    <property type="component" value="Chromosome B"/>
</dbReference>
<gene>
    <name evidence="2" type="ORF">Bhyg_08862</name>
</gene>
<keyword evidence="3" id="KW-1185">Reference proteome</keyword>
<dbReference type="AlphaFoldDB" id="A0A9Q0N5E9"/>
<name>A0A9Q0N5E9_9DIPT</name>
<reference evidence="2" key="1">
    <citation type="submission" date="2022-07" db="EMBL/GenBank/DDBJ databases">
        <authorList>
            <person name="Trinca V."/>
            <person name="Uliana J.V.C."/>
            <person name="Torres T.T."/>
            <person name="Ward R.J."/>
            <person name="Monesi N."/>
        </authorList>
    </citation>
    <scope>NUCLEOTIDE SEQUENCE</scope>
    <source>
        <strain evidence="2">HSMRA1968</strain>
        <tissue evidence="2">Whole embryos</tissue>
    </source>
</reference>